<organism evidence="4 5">
    <name type="scientific">Glutamicibacter arilaitensis (strain DSM 16368 / CIP 108037 / IAM 15318 / JCM 13566 / NCIMB 14258 / Re117)</name>
    <name type="common">Arthrobacter arilaitensis</name>
    <dbReference type="NCBI Taxonomy" id="861360"/>
    <lineage>
        <taxon>Bacteria</taxon>
        <taxon>Bacillati</taxon>
        <taxon>Actinomycetota</taxon>
        <taxon>Actinomycetes</taxon>
        <taxon>Micrococcales</taxon>
        <taxon>Micrococcaceae</taxon>
        <taxon>Glutamicibacter</taxon>
    </lineage>
</organism>
<evidence type="ECO:0000313" key="5">
    <source>
        <dbReference type="Proteomes" id="UP000006878"/>
    </source>
</evidence>
<evidence type="ECO:0000259" key="3">
    <source>
        <dbReference type="Pfam" id="PF19843"/>
    </source>
</evidence>
<keyword evidence="5" id="KW-1185">Reference proteome</keyword>
<name>A0ABP1U108_GLUAR</name>
<dbReference type="Proteomes" id="UP000006878">
    <property type="component" value="Chromosome"/>
</dbReference>
<gene>
    <name evidence="4" type="ordered locus">AARI_04440</name>
</gene>
<feature type="signal peptide" evidence="2">
    <location>
        <begin position="1"/>
        <end position="26"/>
    </location>
</feature>
<dbReference type="PROSITE" id="PS51257">
    <property type="entry name" value="PROKAR_LIPOPROTEIN"/>
    <property type="match status" value="1"/>
</dbReference>
<keyword evidence="2" id="KW-0732">Signal</keyword>
<feature type="domain" description="DUF6318" evidence="3">
    <location>
        <begin position="42"/>
        <end position="136"/>
    </location>
</feature>
<protein>
    <submittedName>
        <fullName evidence="4">Hypothetical secreted protein</fullName>
    </submittedName>
</protein>
<dbReference type="InterPro" id="IPR046281">
    <property type="entry name" value="DUF6318"/>
</dbReference>
<sequence>MVRNHQVKIAALMAALTLAASGCVSASQGGAGDPSAGTVSPTPSSPEQDAKVPQRPAVLSEKTEEGLQGAMEYWVQLLNYSVASGDTAALKGFSAAHCTLCQELIAQTDQAYANGGSIDEGEFRVIETMSTLDKYQASPGEPKVVFASFGIERAAGQVLGADGKVTSEIEPVSCMDFEENWDEIAYDEDGNFIGSICSLAVQDPAFDESSGWQPLNVAINAQ</sequence>
<proteinExistence type="predicted"/>
<dbReference type="Pfam" id="PF19843">
    <property type="entry name" value="DUF6318"/>
    <property type="match status" value="1"/>
</dbReference>
<feature type="region of interest" description="Disordered" evidence="1">
    <location>
        <begin position="30"/>
        <end position="62"/>
    </location>
</feature>
<reference evidence="5" key="1">
    <citation type="journal article" date="2010" name="PLoS ONE">
        <title>The Arthrobacter arilaitensis Re117 genome sequence reveals its genetic adaptation to the surface of cheese.</title>
        <authorList>
            <person name="Monnet C."/>
            <person name="Loux V."/>
            <person name="Gibrat J.F."/>
            <person name="Spinnler E."/>
            <person name="Barbe V."/>
            <person name="Vacherie B."/>
            <person name="Gavory F."/>
            <person name="Gourbeyre E."/>
            <person name="Siguier P."/>
            <person name="Chandler M."/>
            <person name="Elleuch R."/>
            <person name="Irlinger F."/>
            <person name="Vallaeys T."/>
        </authorList>
    </citation>
    <scope>NUCLEOTIDE SEQUENCE</scope>
    <source>
        <strain evidence="5">DSM 16368 / CIP 108037 / IAM 15318 / JCM 13566 / Re117</strain>
    </source>
</reference>
<evidence type="ECO:0000313" key="4">
    <source>
        <dbReference type="EMBL" id="CBT74676.1"/>
    </source>
</evidence>
<dbReference type="EMBL" id="FQ311875">
    <property type="protein sequence ID" value="CBT74676.1"/>
    <property type="molecule type" value="Genomic_DNA"/>
</dbReference>
<feature type="compositionally biased region" description="Polar residues" evidence="1">
    <location>
        <begin position="37"/>
        <end position="47"/>
    </location>
</feature>
<evidence type="ECO:0000256" key="1">
    <source>
        <dbReference type="SAM" id="MobiDB-lite"/>
    </source>
</evidence>
<reference evidence="5" key="2">
    <citation type="submission" date="2010-07" db="EMBL/GenBank/DDBJ databases">
        <title>Complete genome sequence of Arthrobacter arilaitensis (strain DSM 16368 / CIP 108037 / JCM 13566 / Re117).</title>
        <authorList>
            <person name="Genoscope."/>
        </authorList>
    </citation>
    <scope>NUCLEOTIDE SEQUENCE [LARGE SCALE GENOMIC DNA]</scope>
    <source>
        <strain evidence="5">DSM 16368 / CIP 108037 / IAM 15318 / JCM 13566 / Re117</strain>
    </source>
</reference>
<evidence type="ECO:0000256" key="2">
    <source>
        <dbReference type="SAM" id="SignalP"/>
    </source>
</evidence>
<feature type="chain" id="PRO_5046416536" evidence="2">
    <location>
        <begin position="27"/>
        <end position="222"/>
    </location>
</feature>
<accession>A0ABP1U108</accession>